<organism evidence="1 2">
    <name type="scientific">Faecalicatena contorta</name>
    <dbReference type="NCBI Taxonomy" id="39482"/>
    <lineage>
        <taxon>Bacteria</taxon>
        <taxon>Bacillati</taxon>
        <taxon>Bacillota</taxon>
        <taxon>Clostridia</taxon>
        <taxon>Lachnospirales</taxon>
        <taxon>Lachnospiraceae</taxon>
        <taxon>Faecalicatena</taxon>
    </lineage>
</organism>
<evidence type="ECO:0000313" key="1">
    <source>
        <dbReference type="EMBL" id="CUO21042.1"/>
    </source>
</evidence>
<evidence type="ECO:0000313" key="2">
    <source>
        <dbReference type="Proteomes" id="UP000095544"/>
    </source>
</evidence>
<dbReference type="STRING" id="39482.ERS852491_01573"/>
<gene>
    <name evidence="1" type="ORF">ERS852491_01573</name>
</gene>
<dbReference type="Pfam" id="PF19842">
    <property type="entry name" value="YqeC"/>
    <property type="match status" value="1"/>
</dbReference>
<protein>
    <submittedName>
        <fullName evidence="1">Putative selenium-dependent hydroxylase accessory protein YqeC</fullName>
    </submittedName>
</protein>
<dbReference type="InterPro" id="IPR017587">
    <property type="entry name" value="YqeC"/>
</dbReference>
<dbReference type="AlphaFoldDB" id="A0A174D5N0"/>
<reference evidence="1 2" key="1">
    <citation type="submission" date="2015-09" db="EMBL/GenBank/DDBJ databases">
        <authorList>
            <consortium name="Pathogen Informatics"/>
        </authorList>
    </citation>
    <scope>NUCLEOTIDE SEQUENCE [LARGE SCALE GENOMIC DNA]</scope>
    <source>
        <strain evidence="1 2">2789STDY5834876</strain>
    </source>
</reference>
<proteinExistence type="predicted"/>
<dbReference type="NCBIfam" id="TIGR03172">
    <property type="entry name" value="selenium cofactor biosynthesis protein YqeC"/>
    <property type="match status" value="1"/>
</dbReference>
<dbReference type="EMBL" id="CYZU01000011">
    <property type="protein sequence ID" value="CUO21042.1"/>
    <property type="molecule type" value="Genomic_DNA"/>
</dbReference>
<dbReference type="OrthoDB" id="368187at2"/>
<dbReference type="RefSeq" id="WP_055152458.1">
    <property type="nucleotide sequence ID" value="NZ_CYZU01000011.1"/>
</dbReference>
<name>A0A174D5N0_9FIRM</name>
<accession>A0A174D5N0</accession>
<dbReference type="Proteomes" id="UP000095544">
    <property type="component" value="Unassembled WGS sequence"/>
</dbReference>
<sequence length="273" mass="30123">MIKAYLNPQFTADPPEGHGLRDALWVYREGKLVQFPSLLEALNIENSTAPVLSFTGAGGKTTLITRMAGEYLRRGTRVVVTTTTHMMAWDYPWFLLEPSAEKMERILADEGMVWLGLPAGDGKMQAPPRGFLQQVLKKGYPLLIEADGAKRFPVKAPASHEPVLLPETTHVINVCGLDSLGKPMEEVCFRPEIAAGLLHKQKTDPVTQEDIVDLALDSRAGKKHVMPQMSYHLVLNKADGAKEEAQALEICRLAEKRGFAQITVTAGGRQIQR</sequence>